<feature type="transmembrane region" description="Helical" evidence="5">
    <location>
        <begin position="258"/>
        <end position="279"/>
    </location>
</feature>
<dbReference type="PANTHER" id="PTHR48022:SF59">
    <property type="entry name" value="MAJOR FACILITATOR SUPERFAMILY (MFS) PROFILE DOMAIN-CONTAINING PROTEIN"/>
    <property type="match status" value="1"/>
</dbReference>
<proteinExistence type="predicted"/>
<organism evidence="6 7">
    <name type="scientific">Paraphaeosphaeria minitans</name>
    <dbReference type="NCBI Taxonomy" id="565426"/>
    <lineage>
        <taxon>Eukaryota</taxon>
        <taxon>Fungi</taxon>
        <taxon>Dikarya</taxon>
        <taxon>Ascomycota</taxon>
        <taxon>Pezizomycotina</taxon>
        <taxon>Dothideomycetes</taxon>
        <taxon>Pleosporomycetidae</taxon>
        <taxon>Pleosporales</taxon>
        <taxon>Massarineae</taxon>
        <taxon>Didymosphaeriaceae</taxon>
        <taxon>Paraphaeosphaeria</taxon>
    </lineage>
</organism>
<keyword evidence="3 5" id="KW-1133">Transmembrane helix</keyword>
<dbReference type="InterPro" id="IPR005828">
    <property type="entry name" value="MFS_sugar_transport-like"/>
</dbReference>
<dbReference type="InterPro" id="IPR036259">
    <property type="entry name" value="MFS_trans_sf"/>
</dbReference>
<dbReference type="Pfam" id="PF00083">
    <property type="entry name" value="Sugar_tr"/>
    <property type="match status" value="1"/>
</dbReference>
<gene>
    <name evidence="6" type="ORF">PMIN01_09134</name>
</gene>
<evidence type="ECO:0000256" key="4">
    <source>
        <dbReference type="ARBA" id="ARBA00023136"/>
    </source>
</evidence>
<reference evidence="6" key="1">
    <citation type="journal article" date="2020" name="Mol. Plant Microbe Interact.">
        <title>Genome Sequence of the Biocontrol Agent Coniothyrium minitans strain Conio (IMI 134523).</title>
        <authorList>
            <person name="Patel D."/>
            <person name="Shittu T.A."/>
            <person name="Baroncelli R."/>
            <person name="Muthumeenakshi S."/>
            <person name="Osborne T.H."/>
            <person name="Janganan T.K."/>
            <person name="Sreenivasaprasad S."/>
        </authorList>
    </citation>
    <scope>NUCLEOTIDE SEQUENCE</scope>
    <source>
        <strain evidence="6">Conio</strain>
    </source>
</reference>
<sequence>MCAPSRIRLASSSSIVACSYQLHLYATAGIPITWDQGSSSIVPSLPGFQRDFGITSGANPSQISNFISFLYLIAGVGAGLSFFINDRIRRIGPFTVTGPVSIVEIAPYEIRGLLATWFSVVMLLSLTVSCFVVYASFLHIAIGRLQYQVVWFVPCIVIAIIIGLSFFAMSVSPRWLMLAGREEEAVETLVALRGLPAAYLRIIQSEHVKYRDAAGDGIKTVLPEIFLVPANLRRVQQAYLSYSLAQLSGVGRSTDRSMFLTGMYSMSKFYTLIASFIFIDALGRRKSLFVGISVQMISDIYIGVFLKYKQAGSVAPGSSEGAIAAIYIHGFGYAVFSSSHRYVFGAELSPNNITSFGSALTQTFHWLFYPGVNKGTPSTKGDLMPVGVYVPDAGKELGVPVVTNM</sequence>
<dbReference type="SUPFAM" id="SSF103473">
    <property type="entry name" value="MFS general substrate transporter"/>
    <property type="match status" value="1"/>
</dbReference>
<accession>A0A9P6KP61</accession>
<dbReference type="PANTHER" id="PTHR48022">
    <property type="entry name" value="PLASTIDIC GLUCOSE TRANSPORTER 4"/>
    <property type="match status" value="1"/>
</dbReference>
<dbReference type="AlphaFoldDB" id="A0A9P6KP61"/>
<evidence type="ECO:0000313" key="6">
    <source>
        <dbReference type="EMBL" id="KAF9733451.1"/>
    </source>
</evidence>
<feature type="transmembrane region" description="Helical" evidence="5">
    <location>
        <begin position="114"/>
        <end position="137"/>
    </location>
</feature>
<dbReference type="GO" id="GO:0005351">
    <property type="term" value="F:carbohydrate:proton symporter activity"/>
    <property type="evidence" value="ECO:0007669"/>
    <property type="project" value="TreeGrafter"/>
</dbReference>
<keyword evidence="2 5" id="KW-0812">Transmembrane</keyword>
<dbReference type="Proteomes" id="UP000756921">
    <property type="component" value="Unassembled WGS sequence"/>
</dbReference>
<keyword evidence="4 5" id="KW-0472">Membrane</keyword>
<evidence type="ECO:0000256" key="3">
    <source>
        <dbReference type="ARBA" id="ARBA00022989"/>
    </source>
</evidence>
<keyword evidence="7" id="KW-1185">Reference proteome</keyword>
<dbReference type="InterPro" id="IPR050360">
    <property type="entry name" value="MFS_Sugar_Transporters"/>
</dbReference>
<comment type="subcellular location">
    <subcellularLocation>
        <location evidence="1">Membrane</location>
        <topology evidence="1">Multi-pass membrane protein</topology>
    </subcellularLocation>
</comment>
<evidence type="ECO:0000256" key="2">
    <source>
        <dbReference type="ARBA" id="ARBA00022692"/>
    </source>
</evidence>
<feature type="transmembrane region" description="Helical" evidence="5">
    <location>
        <begin position="66"/>
        <end position="84"/>
    </location>
</feature>
<evidence type="ECO:0000313" key="7">
    <source>
        <dbReference type="Proteomes" id="UP000756921"/>
    </source>
</evidence>
<dbReference type="Gene3D" id="1.20.1250.20">
    <property type="entry name" value="MFS general substrate transporter like domains"/>
    <property type="match status" value="2"/>
</dbReference>
<protein>
    <submittedName>
        <fullName evidence="6">MFS quinate transporter</fullName>
    </submittedName>
</protein>
<comment type="caution">
    <text evidence="6">The sequence shown here is derived from an EMBL/GenBank/DDBJ whole genome shotgun (WGS) entry which is preliminary data.</text>
</comment>
<dbReference type="OrthoDB" id="5296287at2759"/>
<feature type="transmembrane region" description="Helical" evidence="5">
    <location>
        <begin position="149"/>
        <end position="169"/>
    </location>
</feature>
<feature type="transmembrane region" description="Helical" evidence="5">
    <location>
        <begin position="91"/>
        <end position="108"/>
    </location>
</feature>
<evidence type="ECO:0000256" key="1">
    <source>
        <dbReference type="ARBA" id="ARBA00004141"/>
    </source>
</evidence>
<evidence type="ECO:0000256" key="5">
    <source>
        <dbReference type="SAM" id="Phobius"/>
    </source>
</evidence>
<name>A0A9P6KP61_9PLEO</name>
<dbReference type="GO" id="GO:0016020">
    <property type="term" value="C:membrane"/>
    <property type="evidence" value="ECO:0007669"/>
    <property type="project" value="UniProtKB-SubCell"/>
</dbReference>
<dbReference type="EMBL" id="WJXW01000009">
    <property type="protein sequence ID" value="KAF9733451.1"/>
    <property type="molecule type" value="Genomic_DNA"/>
</dbReference>